<keyword evidence="5" id="KW-0131">Cell cycle</keyword>
<comment type="similarity">
    <text evidence="2">Belongs to the CDC45 family.</text>
</comment>
<feature type="compositionally biased region" description="Acidic residues" evidence="6">
    <location>
        <begin position="254"/>
        <end position="263"/>
    </location>
</feature>
<proteinExistence type="inferred from homology"/>
<dbReference type="Pfam" id="PF02724">
    <property type="entry name" value="CDC45"/>
    <property type="match status" value="1"/>
</dbReference>
<feature type="compositionally biased region" description="Basic and acidic residues" evidence="6">
    <location>
        <begin position="275"/>
        <end position="295"/>
    </location>
</feature>
<dbReference type="GO" id="GO:0000727">
    <property type="term" value="P:double-strand break repair via break-induced replication"/>
    <property type="evidence" value="ECO:0007669"/>
    <property type="project" value="TreeGrafter"/>
</dbReference>
<gene>
    <name evidence="7" type="ORF">GMRT_15520</name>
</gene>
<dbReference type="Proteomes" id="UP000315496">
    <property type="component" value="Chromosome 1"/>
</dbReference>
<comment type="subcellular location">
    <subcellularLocation>
        <location evidence="1">Nucleus</location>
    </subcellularLocation>
</comment>
<organism evidence="7 8">
    <name type="scientific">Giardia muris</name>
    <dbReference type="NCBI Taxonomy" id="5742"/>
    <lineage>
        <taxon>Eukaryota</taxon>
        <taxon>Metamonada</taxon>
        <taxon>Diplomonadida</taxon>
        <taxon>Hexamitidae</taxon>
        <taxon>Giardiinae</taxon>
        <taxon>Giardia</taxon>
    </lineage>
</organism>
<feature type="compositionally biased region" description="Basic and acidic residues" evidence="6">
    <location>
        <begin position="219"/>
        <end position="238"/>
    </location>
</feature>
<dbReference type="GO" id="GO:0003688">
    <property type="term" value="F:DNA replication origin binding"/>
    <property type="evidence" value="ECO:0007669"/>
    <property type="project" value="TreeGrafter"/>
</dbReference>
<keyword evidence="4" id="KW-0539">Nucleus</keyword>
<evidence type="ECO:0000256" key="4">
    <source>
        <dbReference type="ARBA" id="ARBA00023242"/>
    </source>
</evidence>
<evidence type="ECO:0000313" key="8">
    <source>
        <dbReference type="Proteomes" id="UP000315496"/>
    </source>
</evidence>
<evidence type="ECO:0000313" key="7">
    <source>
        <dbReference type="EMBL" id="TNJ29845.1"/>
    </source>
</evidence>
<dbReference type="AlphaFoldDB" id="A0A4Z1SYJ2"/>
<evidence type="ECO:0000256" key="5">
    <source>
        <dbReference type="ARBA" id="ARBA00023306"/>
    </source>
</evidence>
<dbReference type="GO" id="GO:0006270">
    <property type="term" value="P:DNA replication initiation"/>
    <property type="evidence" value="ECO:0007669"/>
    <property type="project" value="InterPro"/>
</dbReference>
<evidence type="ECO:0000256" key="3">
    <source>
        <dbReference type="ARBA" id="ARBA00022705"/>
    </source>
</evidence>
<dbReference type="GO" id="GO:1902977">
    <property type="term" value="P:mitotic DNA replication preinitiation complex assembly"/>
    <property type="evidence" value="ECO:0007669"/>
    <property type="project" value="TreeGrafter"/>
</dbReference>
<evidence type="ECO:0000256" key="2">
    <source>
        <dbReference type="ARBA" id="ARBA00010727"/>
    </source>
</evidence>
<feature type="compositionally biased region" description="Basic and acidic residues" evidence="6">
    <location>
        <begin position="158"/>
        <end position="169"/>
    </location>
</feature>
<dbReference type="GO" id="GO:0003697">
    <property type="term" value="F:single-stranded DNA binding"/>
    <property type="evidence" value="ECO:0007669"/>
    <property type="project" value="TreeGrafter"/>
</dbReference>
<evidence type="ECO:0000256" key="6">
    <source>
        <dbReference type="SAM" id="MobiDB-lite"/>
    </source>
</evidence>
<sequence length="1034" mass="116822">MLIRHSRLGDLLEDAQLVTVLFALDVDALMAVALLRELLRINLHEFSFIPIRSLSELQTHLCMPHRSMCSHLYVTVNIGAQTPLSTLLQEAKLEKARSVVIIDSHRPAHISNVIADNVYLLDDGMIAGGLRLSFLTNTAKRVLSDRVTHILDRARRREQSYLNTTKDEGDPTSMSASVQEQPHHPHSFNEADSPEGSSDEQYEYTYTSETESDAPMDSNELRRPKSSRSTDSESKDLTFRPVSEFSESVNTKSDEEDERDSDDTLAQHPSIISDGSDHSIDLHTHRILARQRETQAEPIKPMKRRHRRVRRREHHPHVDLSTQSVLSQPQEQVTHRSLMNRMLKMENEQKLLEMARRAEDMTHFKDVLTFDCLCYDLTSQEFQSIRSQIELCQNEYLFELYNAMDDLTPSSFDKLHAHLTRLEGISPDAFERLKEQILELDSIRQGLRQYSDLVAFATPVSSQLLQLVYGAIRMLAAKNTTLIRRVIWYGFVGVAGAYIAHACEKDLLQNLITTYSTYLAKQETKVDIDLRRRIGTEGVATVDDLFTNCGGPTQPHKGRKPETSFTYMGVALGGVGMGLENHNYFSQPRSSQNSIWHDDDVLAHPSLNQGLRSSSSIDERSFSTTDGSNVTSIFALPPIREAIPTSILNDPFLFCFRLTNLSCSIRATNPAVLRAAYYSLGNKKKNVTSSQLQTFLVSILGVSQTLARRPWREQSAHERLFFISQFNRVVDGGPVRRLCRTTVPNIVYSNLSGEVSCFDLAHYLRGLLSLLPCPMCTDADEQEPWLPNLPPPADIFRELYHTAFASPHELLLHTGTSTFARFYGLVEKQQVSILKLAMGLSDKRAQRRTPFLLLREVSMAGAVRIPSPGVAQQVIEAARILLTQRLRRSLETKHVSARGECFDTGLYEALDIGLNRLGQIYRPRKLKDRNFDTLLYLTSIFVTFKQRLRPLLGSLTTRCSLSGAWLGNGIPPLDELLSVQNFELEHELIMGNLALLREESLNVVLPQLQGLMTQKEPKLINHIPGPEDSGDDIV</sequence>
<keyword evidence="8" id="KW-1185">Reference proteome</keyword>
<accession>A0A4Z1SYJ2</accession>
<keyword evidence="3" id="KW-0235">DNA replication</keyword>
<protein>
    <submittedName>
        <fullName evidence="7">CDC45-like protein</fullName>
    </submittedName>
</protein>
<dbReference type="VEuPathDB" id="GiardiaDB:GMRT_15520"/>
<feature type="region of interest" description="Disordered" evidence="6">
    <location>
        <begin position="158"/>
        <end position="332"/>
    </location>
</feature>
<feature type="compositionally biased region" description="Polar residues" evidence="6">
    <location>
        <begin position="320"/>
        <end position="332"/>
    </location>
</feature>
<dbReference type="PANTHER" id="PTHR10507:SF0">
    <property type="entry name" value="CELL DIVISION CONTROL PROTEIN 45 HOMOLOG"/>
    <property type="match status" value="1"/>
</dbReference>
<dbReference type="GO" id="GO:0003682">
    <property type="term" value="F:chromatin binding"/>
    <property type="evidence" value="ECO:0007669"/>
    <property type="project" value="TreeGrafter"/>
</dbReference>
<name>A0A4Z1SYJ2_GIAMU</name>
<evidence type="ECO:0000256" key="1">
    <source>
        <dbReference type="ARBA" id="ARBA00004123"/>
    </source>
</evidence>
<dbReference type="OrthoDB" id="10257293at2759"/>
<dbReference type="EMBL" id="VDLU01000001">
    <property type="protein sequence ID" value="TNJ29845.1"/>
    <property type="molecule type" value="Genomic_DNA"/>
</dbReference>
<dbReference type="PANTHER" id="PTHR10507">
    <property type="entry name" value="CDC45-RELATED PROTEIN"/>
    <property type="match status" value="1"/>
</dbReference>
<reference evidence="7" key="1">
    <citation type="submission" date="2019-05" db="EMBL/GenBank/DDBJ databases">
        <title>The compact genome of Giardia muris reveals important steps in the evolution of intestinal protozoan parasites.</title>
        <authorList>
            <person name="Xu F."/>
            <person name="Jimenez-Gonzalez A."/>
            <person name="Einarsson E."/>
            <person name="Astvaldsson A."/>
            <person name="Peirasmaki D."/>
            <person name="Eckmann L."/>
            <person name="Andersson J.O."/>
            <person name="Svard S.G."/>
            <person name="Jerlstrom-Hultqvist J."/>
        </authorList>
    </citation>
    <scope>NUCLEOTIDE SEQUENCE [LARGE SCALE GENOMIC DNA]</scope>
    <source>
        <strain evidence="7">Roberts-Thomson</strain>
    </source>
</reference>
<dbReference type="GO" id="GO:0031261">
    <property type="term" value="C:DNA replication preinitiation complex"/>
    <property type="evidence" value="ECO:0007669"/>
    <property type="project" value="TreeGrafter"/>
</dbReference>
<feature type="compositionally biased region" description="Basic residues" evidence="6">
    <location>
        <begin position="301"/>
        <end position="315"/>
    </location>
</feature>
<dbReference type="InterPro" id="IPR003874">
    <property type="entry name" value="CDC45"/>
</dbReference>
<comment type="caution">
    <text evidence="7">The sequence shown here is derived from an EMBL/GenBank/DDBJ whole genome shotgun (WGS) entry which is preliminary data.</text>
</comment>